<feature type="region of interest" description="Disordered" evidence="1">
    <location>
        <begin position="127"/>
        <end position="172"/>
    </location>
</feature>
<comment type="caution">
    <text evidence="2">The sequence shown here is derived from an EMBL/GenBank/DDBJ whole genome shotgun (WGS) entry which is preliminary data.</text>
</comment>
<dbReference type="AlphaFoldDB" id="A0A835PGY0"/>
<evidence type="ECO:0000313" key="2">
    <source>
        <dbReference type="EMBL" id="KAG0453635.1"/>
    </source>
</evidence>
<dbReference type="EMBL" id="JADCNM010000014">
    <property type="protein sequence ID" value="KAG0453635.1"/>
    <property type="molecule type" value="Genomic_DNA"/>
</dbReference>
<feature type="compositionally biased region" description="Basic and acidic residues" evidence="1">
    <location>
        <begin position="153"/>
        <end position="165"/>
    </location>
</feature>
<reference evidence="2 3" key="1">
    <citation type="journal article" date="2020" name="Nat. Food">
        <title>A phased Vanilla planifolia genome enables genetic improvement of flavour and production.</title>
        <authorList>
            <person name="Hasing T."/>
            <person name="Tang H."/>
            <person name="Brym M."/>
            <person name="Khazi F."/>
            <person name="Huang T."/>
            <person name="Chambers A.H."/>
        </authorList>
    </citation>
    <scope>NUCLEOTIDE SEQUENCE [LARGE SCALE GENOMIC DNA]</scope>
    <source>
        <tissue evidence="2">Leaf</tissue>
    </source>
</reference>
<accession>A0A835PGY0</accession>
<proteinExistence type="predicted"/>
<name>A0A835PGY0_VANPL</name>
<evidence type="ECO:0000256" key="1">
    <source>
        <dbReference type="SAM" id="MobiDB-lite"/>
    </source>
</evidence>
<gene>
    <name evidence="2" type="ORF">HPP92_024939</name>
</gene>
<evidence type="ECO:0000313" key="3">
    <source>
        <dbReference type="Proteomes" id="UP000639772"/>
    </source>
</evidence>
<dbReference type="Proteomes" id="UP000639772">
    <property type="component" value="Unassembled WGS sequence"/>
</dbReference>
<protein>
    <submittedName>
        <fullName evidence="2">Uncharacterized protein</fullName>
    </submittedName>
</protein>
<organism evidence="2 3">
    <name type="scientific">Vanilla planifolia</name>
    <name type="common">Vanilla</name>
    <dbReference type="NCBI Taxonomy" id="51239"/>
    <lineage>
        <taxon>Eukaryota</taxon>
        <taxon>Viridiplantae</taxon>
        <taxon>Streptophyta</taxon>
        <taxon>Embryophyta</taxon>
        <taxon>Tracheophyta</taxon>
        <taxon>Spermatophyta</taxon>
        <taxon>Magnoliopsida</taxon>
        <taxon>Liliopsida</taxon>
        <taxon>Asparagales</taxon>
        <taxon>Orchidaceae</taxon>
        <taxon>Vanilloideae</taxon>
        <taxon>Vanilleae</taxon>
        <taxon>Vanilla</taxon>
    </lineage>
</organism>
<sequence>MKPHSQGLHNRFLLPEVLMLQWEAVEEVLMINSISSSPHPFLTKILALAMPPDPSGNSSNQNDALLDVSATALEKSGTESQQSWHSQLGWGHQQYGLPFLSKTRPRISSVSSAVQTVAILISRRSLRSGPGSTTEAPHHSKWSKQRGGDFAVEEGRNEDLIESRSAHRYSHG</sequence>